<feature type="transmembrane region" description="Helical" evidence="1">
    <location>
        <begin position="31"/>
        <end position="52"/>
    </location>
</feature>
<keyword evidence="3" id="KW-1185">Reference proteome</keyword>
<feature type="transmembrane region" description="Helical" evidence="1">
    <location>
        <begin position="105"/>
        <end position="126"/>
    </location>
</feature>
<organism evidence="2 3">
    <name type="scientific">Leucobacter exalbidus</name>
    <dbReference type="NCBI Taxonomy" id="662960"/>
    <lineage>
        <taxon>Bacteria</taxon>
        <taxon>Bacillati</taxon>
        <taxon>Actinomycetota</taxon>
        <taxon>Actinomycetes</taxon>
        <taxon>Micrococcales</taxon>
        <taxon>Microbacteriaceae</taxon>
        <taxon>Leucobacter</taxon>
    </lineage>
</organism>
<dbReference type="RefSeq" id="WP_342452080.1">
    <property type="nucleotide sequence ID" value="NZ_JAFIDA010000001.1"/>
</dbReference>
<evidence type="ECO:0000313" key="2">
    <source>
        <dbReference type="EMBL" id="MBP1325694.1"/>
    </source>
</evidence>
<keyword evidence="1" id="KW-0472">Membrane</keyword>
<proteinExistence type="predicted"/>
<keyword evidence="1" id="KW-1133">Transmembrane helix</keyword>
<comment type="caution">
    <text evidence="2">The sequence shown here is derived from an EMBL/GenBank/DDBJ whole genome shotgun (WGS) entry which is preliminary data.</text>
</comment>
<feature type="transmembrane region" description="Helical" evidence="1">
    <location>
        <begin position="146"/>
        <end position="171"/>
    </location>
</feature>
<gene>
    <name evidence="2" type="ORF">JOF28_000926</name>
</gene>
<dbReference type="Proteomes" id="UP000675163">
    <property type="component" value="Unassembled WGS sequence"/>
</dbReference>
<protein>
    <submittedName>
        <fullName evidence="2">Uncharacterized protein</fullName>
    </submittedName>
</protein>
<evidence type="ECO:0000256" key="1">
    <source>
        <dbReference type="SAM" id="Phobius"/>
    </source>
</evidence>
<accession>A0A940T3F7</accession>
<evidence type="ECO:0000313" key="3">
    <source>
        <dbReference type="Proteomes" id="UP000675163"/>
    </source>
</evidence>
<feature type="transmembrane region" description="Helical" evidence="1">
    <location>
        <begin position="72"/>
        <end position="93"/>
    </location>
</feature>
<dbReference type="EMBL" id="JAFIDA010000001">
    <property type="protein sequence ID" value="MBP1325694.1"/>
    <property type="molecule type" value="Genomic_DNA"/>
</dbReference>
<reference evidence="2" key="1">
    <citation type="submission" date="2021-02" db="EMBL/GenBank/DDBJ databases">
        <title>Sequencing the genomes of 1000 actinobacteria strains.</title>
        <authorList>
            <person name="Klenk H.-P."/>
        </authorList>
    </citation>
    <scope>NUCLEOTIDE SEQUENCE</scope>
    <source>
        <strain evidence="2">DSM 22850</strain>
    </source>
</reference>
<dbReference type="AlphaFoldDB" id="A0A940T3F7"/>
<keyword evidence="1" id="KW-0812">Transmembrane</keyword>
<name>A0A940T3F7_9MICO</name>
<sequence length="178" mass="19328">MSKSSARRNSSNSQQRAQLHALERSAVRIDLWRLVLPVLWFGLVAAISFIEAPLKFQAPGITIPLGLGIGRLVFSALNVAEGLLLFALTILSFWPVASRITGRRLMVWAGLAALFVIKVVFVRPPLNARTDLVLQGGDPGQSPWHYIYIACDVAVLALLVVAAVLAARALLARLAPRD</sequence>